<sequence length="92" mass="10107">MESSTLLCQCCVMLAHAINLCQTQTPHQLVPDTDHPPLPHNSHRALYGSIQSRCSTNFTGTPTTGAPPQVIVTRKSSVMKVLKYVTSEVWKS</sequence>
<evidence type="ECO:0000313" key="1">
    <source>
        <dbReference type="EMBL" id="EMS60156.1"/>
    </source>
</evidence>
<dbReference type="EMBL" id="KD112720">
    <property type="protein sequence ID" value="EMS60156.1"/>
    <property type="molecule type" value="Genomic_DNA"/>
</dbReference>
<protein>
    <submittedName>
        <fullName evidence="1">Uncharacterized protein</fullName>
    </submittedName>
</protein>
<gene>
    <name evidence="1" type="ORF">TRIUR3_13778</name>
</gene>
<name>M7ZKJ9_TRIUA</name>
<reference evidence="1" key="1">
    <citation type="journal article" date="2013" name="Nature">
        <title>Draft genome of the wheat A-genome progenitor Triticum urartu.</title>
        <authorList>
            <person name="Ling H.Q."/>
            <person name="Zhao S."/>
            <person name="Liu D."/>
            <person name="Wang J."/>
            <person name="Sun H."/>
            <person name="Zhang C."/>
            <person name="Fan H."/>
            <person name="Li D."/>
            <person name="Dong L."/>
            <person name="Tao Y."/>
            <person name="Gao C."/>
            <person name="Wu H."/>
            <person name="Li Y."/>
            <person name="Cui Y."/>
            <person name="Guo X."/>
            <person name="Zheng S."/>
            <person name="Wang B."/>
            <person name="Yu K."/>
            <person name="Liang Q."/>
            <person name="Yang W."/>
            <person name="Lou X."/>
            <person name="Chen J."/>
            <person name="Feng M."/>
            <person name="Jian J."/>
            <person name="Zhang X."/>
            <person name="Luo G."/>
            <person name="Jiang Y."/>
            <person name="Liu J."/>
            <person name="Wang Z."/>
            <person name="Sha Y."/>
            <person name="Zhang B."/>
            <person name="Wu H."/>
            <person name="Tang D."/>
            <person name="Shen Q."/>
            <person name="Xue P."/>
            <person name="Zou S."/>
            <person name="Wang X."/>
            <person name="Liu X."/>
            <person name="Wang F."/>
            <person name="Yang Y."/>
            <person name="An X."/>
            <person name="Dong Z."/>
            <person name="Zhang K."/>
            <person name="Zhang X."/>
            <person name="Luo M.C."/>
            <person name="Dvorak J."/>
            <person name="Tong Y."/>
            <person name="Wang J."/>
            <person name="Yang H."/>
            <person name="Li Z."/>
            <person name="Wang D."/>
            <person name="Zhang A."/>
            <person name="Wang J."/>
        </authorList>
    </citation>
    <scope>NUCLEOTIDE SEQUENCE</scope>
</reference>
<organism evidence="1">
    <name type="scientific">Triticum urartu</name>
    <name type="common">Red wild einkorn</name>
    <name type="synonym">Crithodium urartu</name>
    <dbReference type="NCBI Taxonomy" id="4572"/>
    <lineage>
        <taxon>Eukaryota</taxon>
        <taxon>Viridiplantae</taxon>
        <taxon>Streptophyta</taxon>
        <taxon>Embryophyta</taxon>
        <taxon>Tracheophyta</taxon>
        <taxon>Spermatophyta</taxon>
        <taxon>Magnoliopsida</taxon>
        <taxon>Liliopsida</taxon>
        <taxon>Poales</taxon>
        <taxon>Poaceae</taxon>
        <taxon>BOP clade</taxon>
        <taxon>Pooideae</taxon>
        <taxon>Triticodae</taxon>
        <taxon>Triticeae</taxon>
        <taxon>Triticinae</taxon>
        <taxon>Triticum</taxon>
    </lineage>
</organism>
<accession>M7ZKJ9</accession>
<proteinExistence type="predicted"/>
<dbReference type="AlphaFoldDB" id="M7ZKJ9"/>